<evidence type="ECO:0000256" key="4">
    <source>
        <dbReference type="RuleBase" id="RU003618"/>
    </source>
</evidence>
<evidence type="ECO:0000256" key="2">
    <source>
        <dbReference type="ARBA" id="ARBA00008474"/>
    </source>
</evidence>
<dbReference type="PANTHER" id="PTHR11417:SF39">
    <property type="entry name" value="GROWTH HORMONE D22-RELATED"/>
    <property type="match status" value="1"/>
</dbReference>
<dbReference type="PANTHER" id="PTHR11417">
    <property type="entry name" value="SOMATOTROPIN,PROLACTIN"/>
    <property type="match status" value="1"/>
</dbReference>
<sequence length="224" mass="25582">MCLCRESAPLWTLLLLLSNLLLWDNVASVTMCAMKNGHCFLSLKKMFHMAGKQSREASEIISGIFTDFKKHYVEVHRLQKTVPNKCHTSSIPLPKNKEQAWKAGKNDLLKSVDILLTSWNTPLQHLEDLFTLKDVPAVVISKVKTMKEKDAGLVEGIKTLYNLLGNGETVNYPAWTGKASLKSDNEDARILAFYDMISCLNSDFKKIKIYLNILKWKIYRLKNY</sequence>
<keyword evidence="5" id="KW-0732">Signal</keyword>
<feature type="chain" id="PRO_5043717845" evidence="5">
    <location>
        <begin position="29"/>
        <end position="224"/>
    </location>
</feature>
<keyword evidence="7" id="KW-1185">Reference proteome</keyword>
<dbReference type="InterPro" id="IPR018116">
    <property type="entry name" value="Somatotropin_CS"/>
</dbReference>
<dbReference type="GO" id="GO:0005615">
    <property type="term" value="C:extracellular space"/>
    <property type="evidence" value="ECO:0007669"/>
    <property type="project" value="TreeGrafter"/>
</dbReference>
<evidence type="ECO:0000256" key="3">
    <source>
        <dbReference type="ARBA" id="ARBA00022525"/>
    </source>
</evidence>
<dbReference type="AlphaFoldDB" id="A0AAU9ZQ00"/>
<proteinExistence type="inferred from homology"/>
<reference evidence="6" key="1">
    <citation type="submission" date="2022-06" db="EMBL/GenBank/DDBJ databases">
        <authorList>
            <person name="Andreotti S."/>
            <person name="Wyler E."/>
        </authorList>
    </citation>
    <scope>NUCLEOTIDE SEQUENCE</scope>
</reference>
<feature type="signal peptide" evidence="5">
    <location>
        <begin position="1"/>
        <end position="28"/>
    </location>
</feature>
<keyword evidence="4" id="KW-0372">Hormone</keyword>
<comment type="subcellular location">
    <subcellularLocation>
        <location evidence="1 4">Secreted</location>
    </subcellularLocation>
</comment>
<evidence type="ECO:0000256" key="1">
    <source>
        <dbReference type="ARBA" id="ARBA00004613"/>
    </source>
</evidence>
<dbReference type="PROSITE" id="PS00266">
    <property type="entry name" value="SOMATOTROPIN_1"/>
    <property type="match status" value="1"/>
</dbReference>
<dbReference type="Gene3D" id="1.20.1250.10">
    <property type="match status" value="1"/>
</dbReference>
<dbReference type="PRINTS" id="PR00836">
    <property type="entry name" value="SOMATOTROPIN"/>
</dbReference>
<dbReference type="EMBL" id="CALSGD010001466">
    <property type="protein sequence ID" value="CAH6803723.1"/>
    <property type="molecule type" value="Genomic_DNA"/>
</dbReference>
<comment type="similarity">
    <text evidence="2 4">Belongs to the somatotropin/prolactin family.</text>
</comment>
<comment type="caution">
    <text evidence="6">The sequence shown here is derived from an EMBL/GenBank/DDBJ whole genome shotgun (WGS) entry which is preliminary data.</text>
</comment>
<dbReference type="InterPro" id="IPR009079">
    <property type="entry name" value="4_helix_cytokine-like_core"/>
</dbReference>
<dbReference type="GO" id="GO:1903489">
    <property type="term" value="P:positive regulation of lactation"/>
    <property type="evidence" value="ECO:0007669"/>
    <property type="project" value="TreeGrafter"/>
</dbReference>
<dbReference type="Proteomes" id="UP001152836">
    <property type="component" value="Unassembled WGS sequence"/>
</dbReference>
<dbReference type="InterPro" id="IPR001400">
    <property type="entry name" value="Somatotropin/Prolactin"/>
</dbReference>
<dbReference type="GO" id="GO:0046427">
    <property type="term" value="P:positive regulation of receptor signaling pathway via JAK-STAT"/>
    <property type="evidence" value="ECO:0007669"/>
    <property type="project" value="TreeGrafter"/>
</dbReference>
<dbReference type="SUPFAM" id="SSF47266">
    <property type="entry name" value="4-helical cytokines"/>
    <property type="match status" value="1"/>
</dbReference>
<dbReference type="GO" id="GO:0005148">
    <property type="term" value="F:prolactin receptor binding"/>
    <property type="evidence" value="ECO:0007669"/>
    <property type="project" value="TreeGrafter"/>
</dbReference>
<protein>
    <submittedName>
        <fullName evidence="6">LOC101844882 protein</fullName>
    </submittedName>
</protein>
<gene>
    <name evidence="6" type="primary">LOC101844882</name>
    <name evidence="6" type="ORF">PHOROB_LOCUS10782</name>
</gene>
<accession>A0AAU9ZQ00</accession>
<name>A0AAU9ZQ00_PHORO</name>
<dbReference type="GO" id="GO:0007565">
    <property type="term" value="P:female pregnancy"/>
    <property type="evidence" value="ECO:0007669"/>
    <property type="project" value="TreeGrafter"/>
</dbReference>
<evidence type="ECO:0000313" key="7">
    <source>
        <dbReference type="Proteomes" id="UP001152836"/>
    </source>
</evidence>
<keyword evidence="3" id="KW-0964">Secreted</keyword>
<dbReference type="GO" id="GO:0008284">
    <property type="term" value="P:positive regulation of cell population proliferation"/>
    <property type="evidence" value="ECO:0007669"/>
    <property type="project" value="TreeGrafter"/>
</dbReference>
<dbReference type="GO" id="GO:0031667">
    <property type="term" value="P:response to nutrient levels"/>
    <property type="evidence" value="ECO:0007669"/>
    <property type="project" value="TreeGrafter"/>
</dbReference>
<evidence type="ECO:0000256" key="5">
    <source>
        <dbReference type="SAM" id="SignalP"/>
    </source>
</evidence>
<dbReference type="Pfam" id="PF00103">
    <property type="entry name" value="Hormone_1"/>
    <property type="match status" value="1"/>
</dbReference>
<organism evidence="6 7">
    <name type="scientific">Phodopus roborovskii</name>
    <name type="common">Roborovski's desert hamster</name>
    <name type="synonym">Cricetulus roborovskii</name>
    <dbReference type="NCBI Taxonomy" id="109678"/>
    <lineage>
        <taxon>Eukaryota</taxon>
        <taxon>Metazoa</taxon>
        <taxon>Chordata</taxon>
        <taxon>Craniata</taxon>
        <taxon>Vertebrata</taxon>
        <taxon>Euteleostomi</taxon>
        <taxon>Mammalia</taxon>
        <taxon>Eutheria</taxon>
        <taxon>Euarchontoglires</taxon>
        <taxon>Glires</taxon>
        <taxon>Rodentia</taxon>
        <taxon>Myomorpha</taxon>
        <taxon>Muroidea</taxon>
        <taxon>Cricetidae</taxon>
        <taxon>Cricetinae</taxon>
        <taxon>Phodopus</taxon>
    </lineage>
</organism>
<evidence type="ECO:0000313" key="6">
    <source>
        <dbReference type="EMBL" id="CAH6803723.1"/>
    </source>
</evidence>
<dbReference type="GO" id="GO:0030879">
    <property type="term" value="P:mammary gland development"/>
    <property type="evidence" value="ECO:0007669"/>
    <property type="project" value="TreeGrafter"/>
</dbReference>
<dbReference type="GO" id="GO:0005179">
    <property type="term" value="F:hormone activity"/>
    <property type="evidence" value="ECO:0007669"/>
    <property type="project" value="UniProtKB-KW"/>
</dbReference>